<gene>
    <name evidence="2" type="ORF">ERS007679_03453</name>
</gene>
<evidence type="ECO:0000313" key="2">
    <source>
        <dbReference type="EMBL" id="COW24221.1"/>
    </source>
</evidence>
<dbReference type="EMBL" id="CSAD01000630">
    <property type="protein sequence ID" value="COW24221.1"/>
    <property type="molecule type" value="Genomic_DNA"/>
</dbReference>
<evidence type="ECO:0000256" key="1">
    <source>
        <dbReference type="SAM" id="MobiDB-lite"/>
    </source>
</evidence>
<evidence type="ECO:0000313" key="3">
    <source>
        <dbReference type="Proteomes" id="UP000045842"/>
    </source>
</evidence>
<name>A0A655IYN3_MYCTX</name>
<organism evidence="2 3">
    <name type="scientific">Mycobacterium tuberculosis</name>
    <dbReference type="NCBI Taxonomy" id="1773"/>
    <lineage>
        <taxon>Bacteria</taxon>
        <taxon>Bacillati</taxon>
        <taxon>Actinomycetota</taxon>
        <taxon>Actinomycetes</taxon>
        <taxon>Mycobacteriales</taxon>
        <taxon>Mycobacteriaceae</taxon>
        <taxon>Mycobacterium</taxon>
        <taxon>Mycobacterium tuberculosis complex</taxon>
    </lineage>
</organism>
<dbReference type="Proteomes" id="UP000045842">
    <property type="component" value="Unassembled WGS sequence"/>
</dbReference>
<proteinExistence type="predicted"/>
<feature type="region of interest" description="Disordered" evidence="1">
    <location>
        <begin position="1"/>
        <end position="20"/>
    </location>
</feature>
<dbReference type="AlphaFoldDB" id="A0A655IYN3"/>
<accession>A0A655IYN3</accession>
<sequence length="154" mass="16130">MSLSTTARLNISPAEGPPTLARWKSTANGAHGASTTSMPRTPWSRSLFLPSVICAMPGGSFLRRKSIVTSWPGFVFFNSAVNWSRLPTGVPSTASMASPACSLSTDGPGSMTEATVTAFGYFRYPRAAYSAAASERLKSAALSFSISSRDLPGG</sequence>
<reference evidence="2 3" key="1">
    <citation type="submission" date="2015-03" db="EMBL/GenBank/DDBJ databases">
        <authorList>
            <consortium name="Pathogen Informatics"/>
        </authorList>
    </citation>
    <scope>NUCLEOTIDE SEQUENCE [LARGE SCALE GENOMIC DNA]</scope>
    <source>
        <strain evidence="2 3">G09801536</strain>
    </source>
</reference>
<protein>
    <submittedName>
        <fullName evidence="2">Uncharacterized protein</fullName>
    </submittedName>
</protein>